<dbReference type="CDD" id="cd18613">
    <property type="entry name" value="GH130"/>
    <property type="match status" value="1"/>
</dbReference>
<reference evidence="5" key="1">
    <citation type="journal article" date="2019" name="Int. J. Syst. Evol. Microbiol.">
        <title>The Global Catalogue of Microorganisms (GCM) 10K type strain sequencing project: providing services to taxonomists for standard genome sequencing and annotation.</title>
        <authorList>
            <consortium name="The Broad Institute Genomics Platform"/>
            <consortium name="The Broad Institute Genome Sequencing Center for Infectious Disease"/>
            <person name="Wu L."/>
            <person name="Ma J."/>
        </authorList>
    </citation>
    <scope>NUCLEOTIDE SEQUENCE [LARGE SCALE GENOMIC DNA]</scope>
    <source>
        <strain evidence="5">CCUG 59778</strain>
    </source>
</reference>
<evidence type="ECO:0000256" key="2">
    <source>
        <dbReference type="ARBA" id="ARBA00022679"/>
    </source>
</evidence>
<proteinExistence type="inferred from homology"/>
<dbReference type="EMBL" id="JBHSKF010000006">
    <property type="protein sequence ID" value="MFC5288547.1"/>
    <property type="molecule type" value="Genomic_DNA"/>
</dbReference>
<evidence type="ECO:0000313" key="5">
    <source>
        <dbReference type="Proteomes" id="UP001596157"/>
    </source>
</evidence>
<dbReference type="InterPro" id="IPR023296">
    <property type="entry name" value="Glyco_hydro_beta-prop_sf"/>
</dbReference>
<dbReference type="SUPFAM" id="SSF75005">
    <property type="entry name" value="Arabinanase/levansucrase/invertase"/>
    <property type="match status" value="1"/>
</dbReference>
<comment type="caution">
    <text evidence="4">The sequence shown here is derived from an EMBL/GenBank/DDBJ whole genome shotgun (WGS) entry which is preliminary data.</text>
</comment>
<dbReference type="Gene3D" id="2.115.10.20">
    <property type="entry name" value="Glycosyl hydrolase domain, family 43"/>
    <property type="match status" value="1"/>
</dbReference>
<dbReference type="Proteomes" id="UP001596157">
    <property type="component" value="Unassembled WGS sequence"/>
</dbReference>
<evidence type="ECO:0000313" key="4">
    <source>
        <dbReference type="EMBL" id="MFC5288547.1"/>
    </source>
</evidence>
<name>A0ABW0EP00_9PSEU</name>
<dbReference type="InterPro" id="IPR007184">
    <property type="entry name" value="Mannoside_phosphorylase"/>
</dbReference>
<gene>
    <name evidence="4" type="ORF">ACFPM7_15920</name>
</gene>
<organism evidence="4 5">
    <name type="scientific">Actinokineospora guangxiensis</name>
    <dbReference type="NCBI Taxonomy" id="1490288"/>
    <lineage>
        <taxon>Bacteria</taxon>
        <taxon>Bacillati</taxon>
        <taxon>Actinomycetota</taxon>
        <taxon>Actinomycetes</taxon>
        <taxon>Pseudonocardiales</taxon>
        <taxon>Pseudonocardiaceae</taxon>
        <taxon>Actinokineospora</taxon>
    </lineage>
</organism>
<dbReference type="RefSeq" id="WP_378248389.1">
    <property type="nucleotide sequence ID" value="NZ_JBHSKF010000006.1"/>
</dbReference>
<dbReference type="GO" id="GO:0016787">
    <property type="term" value="F:hydrolase activity"/>
    <property type="evidence" value="ECO:0007669"/>
    <property type="project" value="UniProtKB-KW"/>
</dbReference>
<dbReference type="Pfam" id="PF04041">
    <property type="entry name" value="Glyco_hydro_130"/>
    <property type="match status" value="1"/>
</dbReference>
<keyword evidence="1" id="KW-0328">Glycosyltransferase</keyword>
<keyword evidence="5" id="KW-1185">Reference proteome</keyword>
<protein>
    <submittedName>
        <fullName evidence="4">Glycoside hydrolase family 130 protein</fullName>
    </submittedName>
</protein>
<sequence>MSPALRRSAARLRPDPSRVIARMFIPGEERPEHDSRSAAVINRVLALDEATVGTALAATVRSFAGRHRNLRRVFAEHYASVGHRVADGTGLSEDREQLIGAYFTHEYAVEGAALCNPSMVPAPDQSGVPPGSLRAVMSVRGIGEGHQSSVGFRTATLDADGAVAVDPAPPLAVTGDRRPAVHHKSTFTGKLTDLGDDDEVSAVLNRYLPERFTDDELESLLAGLHPGLLARRETHRTVELIRWIAACAYTSEFAEGTALGERVLWPSAPAERQGIEDARFVRFTDSGTSTYYATYTAYDGSNAAPHLVQTDDFRTFHFSPTAGVAARNKGMALFPRRIGGRYAALTRGDGERTFLATSEDLGVWGSPVPVHAPAADWELVQVGNCGSPLETPRGWLVLTHGVGPMRVYSMGAMLLDIDHPDRVLAALPRPLLTSDPAERDGYVPNVVYSCGGLLHAGNVVIPHGIADASIGVFSVPLTELLDAMLPVRR</sequence>
<keyword evidence="4" id="KW-0378">Hydrolase</keyword>
<evidence type="ECO:0000256" key="3">
    <source>
        <dbReference type="ARBA" id="ARBA00024356"/>
    </source>
</evidence>
<comment type="similarity">
    <text evidence="3">Belongs to the glycosyl hydrolase 130 family.</text>
</comment>
<evidence type="ECO:0000256" key="1">
    <source>
        <dbReference type="ARBA" id="ARBA00022676"/>
    </source>
</evidence>
<dbReference type="PANTHER" id="PTHR34106:SF4">
    <property type="entry name" value="BLL5143 PROTEIN"/>
    <property type="match status" value="1"/>
</dbReference>
<dbReference type="PANTHER" id="PTHR34106">
    <property type="entry name" value="GLYCOSIDASE"/>
    <property type="match status" value="1"/>
</dbReference>
<keyword evidence="2" id="KW-0808">Transferase</keyword>
<accession>A0ABW0EP00</accession>